<dbReference type="InterPro" id="IPR027417">
    <property type="entry name" value="P-loop_NTPase"/>
</dbReference>
<evidence type="ECO:0000256" key="4">
    <source>
        <dbReference type="ARBA" id="ARBA00022840"/>
    </source>
</evidence>
<feature type="compositionally biased region" description="Gly residues" evidence="6">
    <location>
        <begin position="900"/>
        <end position="914"/>
    </location>
</feature>
<evidence type="ECO:0000256" key="1">
    <source>
        <dbReference type="ARBA" id="ARBA00022741"/>
    </source>
</evidence>
<protein>
    <recommendedName>
        <fullName evidence="12">RNA helicase</fullName>
    </recommendedName>
</protein>
<feature type="compositionally biased region" description="Basic residues" evidence="6">
    <location>
        <begin position="887"/>
        <end position="897"/>
    </location>
</feature>
<dbReference type="CDD" id="cd18787">
    <property type="entry name" value="SF2_C_DEAD"/>
    <property type="match status" value="1"/>
</dbReference>
<keyword evidence="4" id="KW-0067">ATP-binding</keyword>
<evidence type="ECO:0000256" key="2">
    <source>
        <dbReference type="ARBA" id="ARBA00022801"/>
    </source>
</evidence>
<feature type="domain" description="DEAD-box RNA helicase Q" evidence="9">
    <location>
        <begin position="301"/>
        <end position="329"/>
    </location>
</feature>
<evidence type="ECO:0000256" key="5">
    <source>
        <dbReference type="PROSITE-ProRule" id="PRU00552"/>
    </source>
</evidence>
<evidence type="ECO:0000259" key="7">
    <source>
        <dbReference type="PROSITE" id="PS51192"/>
    </source>
</evidence>
<feature type="compositionally biased region" description="Acidic residues" evidence="6">
    <location>
        <begin position="787"/>
        <end position="796"/>
    </location>
</feature>
<keyword evidence="2" id="KW-0378">Hydrolase</keyword>
<dbReference type="EMBL" id="JAEHOE010000044">
    <property type="protein sequence ID" value="KAG2492563.1"/>
    <property type="molecule type" value="Genomic_DNA"/>
</dbReference>
<evidence type="ECO:0000313" key="11">
    <source>
        <dbReference type="Proteomes" id="UP000612055"/>
    </source>
</evidence>
<keyword evidence="11" id="KW-1185">Reference proteome</keyword>
<dbReference type="OrthoDB" id="10259843at2759"/>
<dbReference type="PROSITE" id="PS00039">
    <property type="entry name" value="DEAD_ATP_HELICASE"/>
    <property type="match status" value="1"/>
</dbReference>
<proteinExistence type="predicted"/>
<dbReference type="InterPro" id="IPR011545">
    <property type="entry name" value="DEAD/DEAH_box_helicase_dom"/>
</dbReference>
<keyword evidence="3" id="KW-0347">Helicase</keyword>
<dbReference type="InterPro" id="IPR014001">
    <property type="entry name" value="Helicase_ATP-bd"/>
</dbReference>
<dbReference type="GO" id="GO:0005524">
    <property type="term" value="F:ATP binding"/>
    <property type="evidence" value="ECO:0007669"/>
    <property type="project" value="UniProtKB-KW"/>
</dbReference>
<dbReference type="InterPro" id="IPR001650">
    <property type="entry name" value="Helicase_C-like"/>
</dbReference>
<keyword evidence="1" id="KW-0547">Nucleotide-binding</keyword>
<dbReference type="PROSITE" id="PS51194">
    <property type="entry name" value="HELICASE_CTER"/>
    <property type="match status" value="1"/>
</dbReference>
<evidence type="ECO:0008006" key="12">
    <source>
        <dbReference type="Google" id="ProtNLM"/>
    </source>
</evidence>
<sequence>MADFNPGFAWDAGDGDAAAQPAWEFATALDKARMEGPLHGTSIDHKIRQRLQKAGGKGAAAPQAKGQAQAKAGPGKAQAGPGKAQAGPGKAQANGKRTRAQRGDDSDDEDAEEEDSEEEEDDEEDDEAPLPGELDDDDEEEEEGLEGSDGDEDEEEGDEDEEEEEEEEEQPPAKGKGKGQQKAQAQVQQLQQKGQKGQPAAAMPAVKGKAAPPSEDEEEEEEEEGGSEEPASGGDEDMEDGEEEDDDVDEEEEEEEEDEPAGTSGRGAAAAPQARAGKGAQGGKAGAFYSETPEGTRFSSASFADLNLSRPLLKAVEALGFTTPTPIQAACIPLALAGRDICGSAVTGSGKTAAFALPCLERLLHRPRGLAATYVLVLTPTRELAVQIHSMVEKLAQFCDVSVALIVGGLSLQVQAATLRMSPEIVVATPGRLIDHLRNSQSVGLEDLAVLVLDEADRLLEMGFREEVTQVVRAAPRKRQTMLFSATFNDQVRDLVALSLKQPVRLAADAAMAAPKLLTQEIVRLKGPAAAATKEAVCLALCSRSFTGGRTIVFCKTKSRAHRLKILFGLAKLPPAAELHGNMSQTARLESLESFRRGDTAFLLATDVAARGLDIQGVQVVVNFDAPSRLETYLHRIGRTARAGAAGVAVTLVEDGDRPLLKELAKKGSVTSDKAGTNSKGGAAKGAARGAGIQLRQRLVPAPAVAQWQTRIEKMERDVRAIMAEERDEADLRKAEMEVTRASNMVEHEAEIMSRPKRTWFASEREKKELQQRAKTAVERGGGGGGEEGEDDDEEGGGQGGKGSSKAAKAVSKAERRNARKAEAAKEAADKEKGGKRKQSLDPDQAAVKPKVRSIKTLARELQQQQGLTSTKAAKMAAQQITGLKSGSKKKKGAKKQKTGDGGDGGGGGDGLFAGDGINTARPGKLSISGGPAKDELRTVGRFGGKLRSQLSKTEVNKLKRGGKGKAAFKSKARFKRR</sequence>
<feature type="compositionally biased region" description="Acidic residues" evidence="6">
    <location>
        <begin position="214"/>
        <end position="227"/>
    </location>
</feature>
<feature type="compositionally biased region" description="Acidic residues" evidence="6">
    <location>
        <begin position="234"/>
        <end position="260"/>
    </location>
</feature>
<dbReference type="CDD" id="cd17947">
    <property type="entry name" value="DEADc_DDX27"/>
    <property type="match status" value="1"/>
</dbReference>
<gene>
    <name evidence="10" type="ORF">HYH03_009225</name>
</gene>
<dbReference type="Proteomes" id="UP000612055">
    <property type="component" value="Unassembled WGS sequence"/>
</dbReference>
<feature type="domain" description="Helicase ATP-binding" evidence="7">
    <location>
        <begin position="332"/>
        <end position="506"/>
    </location>
</feature>
<feature type="compositionally biased region" description="Basic and acidic residues" evidence="6">
    <location>
        <begin position="36"/>
        <end position="46"/>
    </location>
</feature>
<feature type="compositionally biased region" description="Basic and acidic residues" evidence="6">
    <location>
        <begin position="812"/>
        <end position="833"/>
    </location>
</feature>
<feature type="compositionally biased region" description="Low complexity" evidence="6">
    <location>
        <begin position="59"/>
        <end position="93"/>
    </location>
</feature>
<dbReference type="SMART" id="SM00487">
    <property type="entry name" value="DEXDc"/>
    <property type="match status" value="1"/>
</dbReference>
<feature type="compositionally biased region" description="Low complexity" evidence="6">
    <location>
        <begin position="180"/>
        <end position="213"/>
    </location>
</feature>
<dbReference type="InterPro" id="IPR000629">
    <property type="entry name" value="RNA-helicase_DEAD-box_CS"/>
</dbReference>
<dbReference type="PANTHER" id="PTHR47959">
    <property type="entry name" value="ATP-DEPENDENT RNA HELICASE RHLE-RELATED"/>
    <property type="match status" value="1"/>
</dbReference>
<comment type="caution">
    <text evidence="10">The sequence shown here is derived from an EMBL/GenBank/DDBJ whole genome shotgun (WGS) entry which is preliminary data.</text>
</comment>
<dbReference type="PROSITE" id="PS51192">
    <property type="entry name" value="HELICASE_ATP_BIND_1"/>
    <property type="match status" value="1"/>
</dbReference>
<feature type="region of interest" description="Disordered" evidence="6">
    <location>
        <begin position="757"/>
        <end position="978"/>
    </location>
</feature>
<dbReference type="InterPro" id="IPR050079">
    <property type="entry name" value="DEAD_box_RNA_helicase"/>
</dbReference>
<dbReference type="GO" id="GO:0003676">
    <property type="term" value="F:nucleic acid binding"/>
    <property type="evidence" value="ECO:0007669"/>
    <property type="project" value="InterPro"/>
</dbReference>
<evidence type="ECO:0000256" key="6">
    <source>
        <dbReference type="SAM" id="MobiDB-lite"/>
    </source>
</evidence>
<organism evidence="10 11">
    <name type="scientific">Edaphochlamys debaryana</name>
    <dbReference type="NCBI Taxonomy" id="47281"/>
    <lineage>
        <taxon>Eukaryota</taxon>
        <taxon>Viridiplantae</taxon>
        <taxon>Chlorophyta</taxon>
        <taxon>core chlorophytes</taxon>
        <taxon>Chlorophyceae</taxon>
        <taxon>CS clade</taxon>
        <taxon>Chlamydomonadales</taxon>
        <taxon>Chlamydomonadales incertae sedis</taxon>
        <taxon>Edaphochlamys</taxon>
    </lineage>
</organism>
<feature type="compositionally biased region" description="Basic and acidic residues" evidence="6">
    <location>
        <begin position="763"/>
        <end position="778"/>
    </location>
</feature>
<evidence type="ECO:0000259" key="8">
    <source>
        <dbReference type="PROSITE" id="PS51194"/>
    </source>
</evidence>
<reference evidence="10" key="1">
    <citation type="journal article" date="2020" name="bioRxiv">
        <title>Comparative genomics of Chlamydomonas.</title>
        <authorList>
            <person name="Craig R.J."/>
            <person name="Hasan A.R."/>
            <person name="Ness R.W."/>
            <person name="Keightley P.D."/>
        </authorList>
    </citation>
    <scope>NUCLEOTIDE SEQUENCE</scope>
    <source>
        <strain evidence="10">CCAP 11/70</strain>
    </source>
</reference>
<evidence type="ECO:0000313" key="10">
    <source>
        <dbReference type="EMBL" id="KAG2492563.1"/>
    </source>
</evidence>
<dbReference type="GO" id="GO:0003724">
    <property type="term" value="F:RNA helicase activity"/>
    <property type="evidence" value="ECO:0007669"/>
    <property type="project" value="InterPro"/>
</dbReference>
<dbReference type="Gene3D" id="3.40.50.300">
    <property type="entry name" value="P-loop containing nucleotide triphosphate hydrolases"/>
    <property type="match status" value="2"/>
</dbReference>
<name>A0A835Y0U4_9CHLO</name>
<evidence type="ECO:0000256" key="3">
    <source>
        <dbReference type="ARBA" id="ARBA00022806"/>
    </source>
</evidence>
<dbReference type="PROSITE" id="PS51195">
    <property type="entry name" value="Q_MOTIF"/>
    <property type="match status" value="1"/>
</dbReference>
<feature type="region of interest" description="Disordered" evidence="6">
    <location>
        <begin position="36"/>
        <end position="288"/>
    </location>
</feature>
<accession>A0A835Y0U4</accession>
<dbReference type="Pfam" id="PF00270">
    <property type="entry name" value="DEAD"/>
    <property type="match status" value="1"/>
</dbReference>
<feature type="compositionally biased region" description="Basic residues" evidence="6">
    <location>
        <begin position="959"/>
        <end position="978"/>
    </location>
</feature>
<feature type="compositionally biased region" description="Low complexity" evidence="6">
    <location>
        <begin position="266"/>
        <end position="278"/>
    </location>
</feature>
<dbReference type="GO" id="GO:0005829">
    <property type="term" value="C:cytosol"/>
    <property type="evidence" value="ECO:0007669"/>
    <property type="project" value="TreeGrafter"/>
</dbReference>
<dbReference type="InterPro" id="IPR014014">
    <property type="entry name" value="RNA_helicase_DEAD_Q_motif"/>
</dbReference>
<feature type="compositionally biased region" description="Polar residues" evidence="6">
    <location>
        <begin position="862"/>
        <end position="872"/>
    </location>
</feature>
<dbReference type="AlphaFoldDB" id="A0A835Y0U4"/>
<evidence type="ECO:0000259" key="9">
    <source>
        <dbReference type="PROSITE" id="PS51195"/>
    </source>
</evidence>
<feature type="domain" description="Helicase C-terminal" evidence="8">
    <location>
        <begin position="517"/>
        <end position="683"/>
    </location>
</feature>
<feature type="compositionally biased region" description="Acidic residues" evidence="6">
    <location>
        <begin position="105"/>
        <end position="170"/>
    </location>
</feature>
<dbReference type="SMART" id="SM00490">
    <property type="entry name" value="HELICc"/>
    <property type="match status" value="1"/>
</dbReference>
<dbReference type="SUPFAM" id="SSF52540">
    <property type="entry name" value="P-loop containing nucleoside triphosphate hydrolases"/>
    <property type="match status" value="2"/>
</dbReference>
<dbReference type="GO" id="GO:0016787">
    <property type="term" value="F:hydrolase activity"/>
    <property type="evidence" value="ECO:0007669"/>
    <property type="project" value="UniProtKB-KW"/>
</dbReference>
<dbReference type="PANTHER" id="PTHR47959:SF14">
    <property type="entry name" value="DEAD-BOX ATP-DEPENDENT RNA HELICASE 28"/>
    <property type="match status" value="1"/>
</dbReference>
<dbReference type="Pfam" id="PF00271">
    <property type="entry name" value="Helicase_C"/>
    <property type="match status" value="1"/>
</dbReference>
<feature type="short sequence motif" description="Q motif" evidence="5">
    <location>
        <begin position="301"/>
        <end position="329"/>
    </location>
</feature>